<keyword evidence="3" id="KW-0408">Iron</keyword>
<dbReference type="InterPro" id="IPR009056">
    <property type="entry name" value="Cyt_c-like_dom"/>
</dbReference>
<evidence type="ECO:0000256" key="3">
    <source>
        <dbReference type="ARBA" id="ARBA00023004"/>
    </source>
</evidence>
<dbReference type="Pfam" id="PF00034">
    <property type="entry name" value="Cytochrom_C"/>
    <property type="match status" value="1"/>
</dbReference>
<evidence type="ECO:0000259" key="4">
    <source>
        <dbReference type="PROSITE" id="PS51007"/>
    </source>
</evidence>
<dbReference type="GO" id="GO:0020037">
    <property type="term" value="F:heme binding"/>
    <property type="evidence" value="ECO:0007669"/>
    <property type="project" value="InterPro"/>
</dbReference>
<dbReference type="AlphaFoldDB" id="A0A381NEP8"/>
<dbReference type="EMBL" id="UINC01000281">
    <property type="protein sequence ID" value="SUZ52564.1"/>
    <property type="molecule type" value="Genomic_DNA"/>
</dbReference>
<accession>A0A381NEP8</accession>
<evidence type="ECO:0000313" key="5">
    <source>
        <dbReference type="EMBL" id="SUZ52564.1"/>
    </source>
</evidence>
<dbReference type="InterPro" id="IPR036909">
    <property type="entry name" value="Cyt_c-like_dom_sf"/>
</dbReference>
<dbReference type="SUPFAM" id="SSF46626">
    <property type="entry name" value="Cytochrome c"/>
    <property type="match status" value="1"/>
</dbReference>
<reference evidence="5" key="1">
    <citation type="submission" date="2018-05" db="EMBL/GenBank/DDBJ databases">
        <authorList>
            <person name="Lanie J.A."/>
            <person name="Ng W.-L."/>
            <person name="Kazmierczak K.M."/>
            <person name="Andrzejewski T.M."/>
            <person name="Davidsen T.M."/>
            <person name="Wayne K.J."/>
            <person name="Tettelin H."/>
            <person name="Glass J.I."/>
            <person name="Rusch D."/>
            <person name="Podicherti R."/>
            <person name="Tsui H.-C.T."/>
            <person name="Winkler M.E."/>
        </authorList>
    </citation>
    <scope>NUCLEOTIDE SEQUENCE</scope>
</reference>
<dbReference type="GO" id="GO:0046872">
    <property type="term" value="F:metal ion binding"/>
    <property type="evidence" value="ECO:0007669"/>
    <property type="project" value="UniProtKB-KW"/>
</dbReference>
<organism evidence="5">
    <name type="scientific">marine metagenome</name>
    <dbReference type="NCBI Taxonomy" id="408172"/>
    <lineage>
        <taxon>unclassified sequences</taxon>
        <taxon>metagenomes</taxon>
        <taxon>ecological metagenomes</taxon>
    </lineage>
</organism>
<proteinExistence type="predicted"/>
<name>A0A381NEP8_9ZZZZ</name>
<sequence length="140" mass="15223">MKTLVTSVIGLLIGFNAPAVTAQQETTIGDANVGAQLYYDHGCYACHGYSGYGRVDLNNTGSPWLVNEEIFRAFLRARANVAPVLPSTSMPNYPVNALSDEGVGDIFAYIRSLPDNRPDSADIPALRTILESAEQREYKP</sequence>
<keyword evidence="1" id="KW-0349">Heme</keyword>
<evidence type="ECO:0000256" key="1">
    <source>
        <dbReference type="ARBA" id="ARBA00022617"/>
    </source>
</evidence>
<protein>
    <recommendedName>
        <fullName evidence="4">Cytochrome c domain-containing protein</fullName>
    </recommendedName>
</protein>
<gene>
    <name evidence="5" type="ORF">METZ01_LOCUS5418</name>
</gene>
<dbReference type="GO" id="GO:0009055">
    <property type="term" value="F:electron transfer activity"/>
    <property type="evidence" value="ECO:0007669"/>
    <property type="project" value="InterPro"/>
</dbReference>
<feature type="domain" description="Cytochrome c" evidence="4">
    <location>
        <begin position="29"/>
        <end position="114"/>
    </location>
</feature>
<evidence type="ECO:0000256" key="2">
    <source>
        <dbReference type="ARBA" id="ARBA00022723"/>
    </source>
</evidence>
<dbReference type="Gene3D" id="1.10.760.10">
    <property type="entry name" value="Cytochrome c-like domain"/>
    <property type="match status" value="1"/>
</dbReference>
<keyword evidence="2" id="KW-0479">Metal-binding</keyword>
<dbReference type="PROSITE" id="PS51007">
    <property type="entry name" value="CYTC"/>
    <property type="match status" value="1"/>
</dbReference>